<feature type="signal peptide" evidence="1">
    <location>
        <begin position="1"/>
        <end position="20"/>
    </location>
</feature>
<comment type="caution">
    <text evidence="2">The sequence shown here is derived from an EMBL/GenBank/DDBJ whole genome shotgun (WGS) entry which is preliminary data.</text>
</comment>
<protein>
    <submittedName>
        <fullName evidence="2">Uncharacterized protein</fullName>
    </submittedName>
</protein>
<evidence type="ECO:0000256" key="1">
    <source>
        <dbReference type="SAM" id="SignalP"/>
    </source>
</evidence>
<keyword evidence="3" id="KW-1185">Reference proteome</keyword>
<sequence length="147" mass="16406">GSWNIILLFAAMVLTPSGSSIFLGSVTCGGTLRAMCVSEERWSERRTQRAAELPLPPLDARRFRFVQILAQQERHGGQIELYDDLQEDCKVVGKRLLRSWTLDSSEEFSEANPELLESPWKEMELSVKVASVKGVCKCLGAFEDAGQ</sequence>
<proteinExistence type="predicted"/>
<feature type="non-terminal residue" evidence="2">
    <location>
        <position position="147"/>
    </location>
</feature>
<dbReference type="Proteomes" id="UP001642484">
    <property type="component" value="Unassembled WGS sequence"/>
</dbReference>
<keyword evidence="1" id="KW-0732">Signal</keyword>
<dbReference type="EMBL" id="CAXAMN010026591">
    <property type="protein sequence ID" value="CAK9104265.1"/>
    <property type="molecule type" value="Genomic_DNA"/>
</dbReference>
<evidence type="ECO:0000313" key="3">
    <source>
        <dbReference type="Proteomes" id="UP001642484"/>
    </source>
</evidence>
<name>A0ABP0RUD0_9DINO</name>
<accession>A0ABP0RUD0</accession>
<organism evidence="2 3">
    <name type="scientific">Durusdinium trenchii</name>
    <dbReference type="NCBI Taxonomy" id="1381693"/>
    <lineage>
        <taxon>Eukaryota</taxon>
        <taxon>Sar</taxon>
        <taxon>Alveolata</taxon>
        <taxon>Dinophyceae</taxon>
        <taxon>Suessiales</taxon>
        <taxon>Symbiodiniaceae</taxon>
        <taxon>Durusdinium</taxon>
    </lineage>
</organism>
<reference evidence="2 3" key="1">
    <citation type="submission" date="2024-02" db="EMBL/GenBank/DDBJ databases">
        <authorList>
            <person name="Chen Y."/>
            <person name="Shah S."/>
            <person name="Dougan E. K."/>
            <person name="Thang M."/>
            <person name="Chan C."/>
        </authorList>
    </citation>
    <scope>NUCLEOTIDE SEQUENCE [LARGE SCALE GENOMIC DNA]</scope>
</reference>
<evidence type="ECO:0000313" key="2">
    <source>
        <dbReference type="EMBL" id="CAK9104265.1"/>
    </source>
</evidence>
<feature type="chain" id="PRO_5045753342" evidence="1">
    <location>
        <begin position="21"/>
        <end position="147"/>
    </location>
</feature>
<feature type="non-terminal residue" evidence="2">
    <location>
        <position position="1"/>
    </location>
</feature>
<gene>
    <name evidence="2" type="ORF">CCMP2556_LOCUS48899</name>
</gene>